<evidence type="ECO:0000313" key="2">
    <source>
        <dbReference type="EMBL" id="CRZ10263.1"/>
    </source>
</evidence>
<feature type="compositionally biased region" description="Acidic residues" evidence="1">
    <location>
        <begin position="163"/>
        <end position="173"/>
    </location>
</feature>
<reference evidence="2" key="1">
    <citation type="submission" date="2015-04" db="EMBL/GenBank/DDBJ databases">
        <title>The genome sequence of the plant pathogenic Rhizarian Plasmodiophora brassicae reveals insights in its biotrophic life cycle and the origin of chitin synthesis.</title>
        <authorList>
            <person name="Schwelm A."/>
            <person name="Fogelqvist J."/>
            <person name="Knaust A."/>
            <person name="Julke S."/>
            <person name="Lilja T."/>
            <person name="Dhandapani V."/>
            <person name="Bonilla-Rosso G."/>
            <person name="Karlsson M."/>
            <person name="Shevchenko A."/>
            <person name="Choi S.R."/>
            <person name="Kim H.G."/>
            <person name="Park J.Y."/>
            <person name="Lim Y.P."/>
            <person name="Ludwig-Muller J."/>
            <person name="Dixelius C."/>
        </authorList>
    </citation>
    <scope>NUCLEOTIDE SEQUENCE</scope>
    <source>
        <tissue evidence="2">Potato root galls</tissue>
    </source>
</reference>
<feature type="compositionally biased region" description="Basic and acidic residues" evidence="1">
    <location>
        <begin position="153"/>
        <end position="162"/>
    </location>
</feature>
<organism evidence="2">
    <name type="scientific">Spongospora subterranea</name>
    <dbReference type="NCBI Taxonomy" id="70186"/>
    <lineage>
        <taxon>Eukaryota</taxon>
        <taxon>Sar</taxon>
        <taxon>Rhizaria</taxon>
        <taxon>Endomyxa</taxon>
        <taxon>Phytomyxea</taxon>
        <taxon>Plasmodiophorida</taxon>
        <taxon>Plasmodiophoridae</taxon>
        <taxon>Spongospora</taxon>
    </lineage>
</organism>
<dbReference type="PANTHER" id="PTHR45023">
    <property type="match status" value="1"/>
</dbReference>
<feature type="region of interest" description="Disordered" evidence="1">
    <location>
        <begin position="153"/>
        <end position="177"/>
    </location>
</feature>
<feature type="non-terminal residue" evidence="2">
    <location>
        <position position="1"/>
    </location>
</feature>
<accession>A0A0H5R805</accession>
<protein>
    <submittedName>
        <fullName evidence="2">Uncharacterized protein</fullName>
    </submittedName>
</protein>
<sequence length="259" mass="29748">KYCKGCWVNRRREGRLRSTRMGRGPQWTTTEDLELARAWVSIAEDPIRGNETKNDTFWLSIYNLWSAKTGITSRSGPACKNRWSILHRSIQKFCVYYQNAVDLNESGKTDEDRNFDAKRSYEKFEGHPFSFSHCWHVLRDCQKWVITPSGRVAPEKRHRDSASDDNDVVEGDDVTTPSRPMAVKLAKREIGAGDRYSQALERLAVAQEKKNALLADYTLMRLLLRISSPQHEAILTQLTDKYTSEVFGNGTRDIDDSII</sequence>
<name>A0A0H5R805_9EUKA</name>
<dbReference type="AlphaFoldDB" id="A0A0H5R805"/>
<evidence type="ECO:0000256" key="1">
    <source>
        <dbReference type="SAM" id="MobiDB-lite"/>
    </source>
</evidence>
<dbReference type="PANTHER" id="PTHR45023:SF4">
    <property type="entry name" value="GLYCINE-RICH PROTEIN-RELATED"/>
    <property type="match status" value="1"/>
</dbReference>
<dbReference type="EMBL" id="HACM01009821">
    <property type="protein sequence ID" value="CRZ10263.1"/>
    <property type="molecule type" value="Transcribed_RNA"/>
</dbReference>
<proteinExistence type="predicted"/>